<organism evidence="13 14">
    <name type="scientific">Vibrio rumoiensis 1S-45</name>
    <dbReference type="NCBI Taxonomy" id="1188252"/>
    <lineage>
        <taxon>Bacteria</taxon>
        <taxon>Pseudomonadati</taxon>
        <taxon>Pseudomonadota</taxon>
        <taxon>Gammaproteobacteria</taxon>
        <taxon>Vibrionales</taxon>
        <taxon>Vibrionaceae</taxon>
        <taxon>Vibrio</taxon>
    </lineage>
</organism>
<feature type="transmembrane region" description="Helical" evidence="11">
    <location>
        <begin position="130"/>
        <end position="153"/>
    </location>
</feature>
<feature type="transmembrane region" description="Helical" evidence="11">
    <location>
        <begin position="287"/>
        <end position="309"/>
    </location>
</feature>
<keyword evidence="14" id="KW-1185">Reference proteome</keyword>
<keyword evidence="9 11" id="KW-1133">Transmembrane helix</keyword>
<name>A0A1E5DYV4_9VIBR</name>
<feature type="transmembrane region" description="Helical" evidence="11">
    <location>
        <begin position="51"/>
        <end position="73"/>
    </location>
</feature>
<reference evidence="13 14" key="1">
    <citation type="journal article" date="2012" name="Science">
        <title>Ecological populations of bacteria act as socially cohesive units of antibiotic production and resistance.</title>
        <authorList>
            <person name="Cordero O.X."/>
            <person name="Wildschutte H."/>
            <person name="Kirkup B."/>
            <person name="Proehl S."/>
            <person name="Ngo L."/>
            <person name="Hussain F."/>
            <person name="Le Roux F."/>
            <person name="Mincer T."/>
            <person name="Polz M.F."/>
        </authorList>
    </citation>
    <scope>NUCLEOTIDE SEQUENCE [LARGE SCALE GENOMIC DNA]</scope>
    <source>
        <strain evidence="13 14">1S-45</strain>
    </source>
</reference>
<dbReference type="InterPro" id="IPR035906">
    <property type="entry name" value="MetI-like_sf"/>
</dbReference>
<dbReference type="Proteomes" id="UP000094070">
    <property type="component" value="Unassembled WGS sequence"/>
</dbReference>
<dbReference type="Pfam" id="PF00528">
    <property type="entry name" value="BPD_transp_1"/>
    <property type="match status" value="2"/>
</dbReference>
<protein>
    <recommendedName>
        <fullName evidence="3">Thiamine transport system permease protein ThiP</fullName>
    </recommendedName>
</protein>
<dbReference type="GO" id="GO:0022857">
    <property type="term" value="F:transmembrane transporter activity"/>
    <property type="evidence" value="ECO:0007669"/>
    <property type="project" value="InterPro"/>
</dbReference>
<feature type="domain" description="ABC transmembrane type-1" evidence="12">
    <location>
        <begin position="326"/>
        <end position="520"/>
    </location>
</feature>
<proteinExistence type="inferred from homology"/>
<evidence type="ECO:0000256" key="4">
    <source>
        <dbReference type="ARBA" id="ARBA00022448"/>
    </source>
</evidence>
<evidence type="ECO:0000256" key="5">
    <source>
        <dbReference type="ARBA" id="ARBA00022475"/>
    </source>
</evidence>
<keyword evidence="7 11" id="KW-0812">Transmembrane</keyword>
<dbReference type="PROSITE" id="PS50928">
    <property type="entry name" value="ABC_TM1"/>
    <property type="match status" value="2"/>
</dbReference>
<dbReference type="AlphaFoldDB" id="A0A1E5DYV4"/>
<feature type="transmembrane region" description="Helical" evidence="11">
    <location>
        <begin position="193"/>
        <end position="214"/>
    </location>
</feature>
<dbReference type="STRING" id="1188252.A1QC_13000"/>
<evidence type="ECO:0000256" key="6">
    <source>
        <dbReference type="ARBA" id="ARBA00022519"/>
    </source>
</evidence>
<comment type="similarity">
    <text evidence="11">Belongs to the binding-protein-dependent transport system permease family.</text>
</comment>
<comment type="subcellular location">
    <subcellularLocation>
        <location evidence="1">Cell inner membrane</location>
        <topology evidence="1">Multi-pass membrane protein</topology>
    </subcellularLocation>
    <subcellularLocation>
        <location evidence="11">Cell membrane</location>
        <topology evidence="11">Multi-pass membrane protein</topology>
    </subcellularLocation>
</comment>
<dbReference type="PANTHER" id="PTHR30183:SF9">
    <property type="entry name" value="THIAMINE TRANSPORT SYSTEM PERMEASE PROTEIN THIP"/>
    <property type="match status" value="1"/>
</dbReference>
<feature type="transmembrane region" description="Helical" evidence="11">
    <location>
        <begin position="366"/>
        <end position="389"/>
    </location>
</feature>
<dbReference type="eggNOG" id="COG1178">
    <property type="taxonomic scope" value="Bacteria"/>
</dbReference>
<evidence type="ECO:0000313" key="14">
    <source>
        <dbReference type="Proteomes" id="UP000094070"/>
    </source>
</evidence>
<sequence length="529" mass="58551">MVNVSVPKLGLAVAIAIGLFVSSTVVALIQHAPTLNLGWILSDPYYRHITFFSFYQAFFSTLLSVGLAIPVAHALSRREFKGKALLLKLFASTLVLPVLVGVFGILAILGNSGLVADMFKAFGTRLPFSIYGLNGILVAHVFFNLPYACRLLLHSLESIPSEQHKLCAHLGMNHWQKFRQVEWPRMRQQLPQVAGLVFMLCFTSFSTVMALGGGPKSTTIELAIYQAIKFDFDLQAGAILALWQMLLCGVLSLTLLKLTKTLPASSMATRQRLPLLSDTKKAKIWDAVWIGSAMILVLPPLFMVVWQGLNPKSLTVLQDERFWQALSASIKVATLASTLALLMGVAILFTSRAWHLKGLTHRAGRLELMGTIILVTPGIVISTGLFLLLRDQVDVFSLAFWVVIMVNSLMALPYIIKTLSQPMLQTAQQYHFLCQSLGMKGWNRFRLVEWRALNKPIAHAFSISFMFSMGDLSAVALFGNQSFTTLPLYLFQLLGSYQMPAAAVVSLCLLLFSLLCFALIDSVFKRSSR</sequence>
<evidence type="ECO:0000256" key="1">
    <source>
        <dbReference type="ARBA" id="ARBA00004429"/>
    </source>
</evidence>
<feature type="transmembrane region" description="Helical" evidence="11">
    <location>
        <begin position="499"/>
        <end position="520"/>
    </location>
</feature>
<evidence type="ECO:0000256" key="11">
    <source>
        <dbReference type="RuleBase" id="RU363032"/>
    </source>
</evidence>
<keyword evidence="5" id="KW-1003">Cell membrane</keyword>
<comment type="subunit">
    <text evidence="2">The complex is composed of two ATP-binding proteins (ThiQ), two transmembrane proteins (ThiP) and a solute-binding protein (ThiB).</text>
</comment>
<dbReference type="EMBL" id="AJYK02000102">
    <property type="protein sequence ID" value="OEF22990.1"/>
    <property type="molecule type" value="Genomic_DNA"/>
</dbReference>
<dbReference type="RefSeq" id="WP_017026345.1">
    <property type="nucleotide sequence ID" value="NZ_AJYK02000102.1"/>
</dbReference>
<feature type="transmembrane region" description="Helical" evidence="11">
    <location>
        <begin position="329"/>
        <end position="354"/>
    </location>
</feature>
<keyword evidence="10 11" id="KW-0472">Membrane</keyword>
<dbReference type="NCBIfam" id="TIGR01253">
    <property type="entry name" value="thiP"/>
    <property type="match status" value="1"/>
</dbReference>
<feature type="transmembrane region" description="Helical" evidence="11">
    <location>
        <begin position="234"/>
        <end position="256"/>
    </location>
</feature>
<keyword evidence="4 11" id="KW-0813">Transport</keyword>
<comment type="caution">
    <text evidence="13">The sequence shown here is derived from an EMBL/GenBank/DDBJ whole genome shotgun (WGS) entry which is preliminary data.</text>
</comment>
<evidence type="ECO:0000256" key="10">
    <source>
        <dbReference type="ARBA" id="ARBA00023136"/>
    </source>
</evidence>
<dbReference type="PANTHER" id="PTHR30183">
    <property type="entry name" value="MOLYBDENUM TRANSPORT SYSTEM PERMEASE PROTEIN MODB"/>
    <property type="match status" value="1"/>
</dbReference>
<evidence type="ECO:0000313" key="13">
    <source>
        <dbReference type="EMBL" id="OEF22990.1"/>
    </source>
</evidence>
<feature type="transmembrane region" description="Helical" evidence="11">
    <location>
        <begin position="395"/>
        <end position="416"/>
    </location>
</feature>
<evidence type="ECO:0000256" key="2">
    <source>
        <dbReference type="ARBA" id="ARBA00011650"/>
    </source>
</evidence>
<dbReference type="NCBIfam" id="NF006954">
    <property type="entry name" value="PRK09433.1-5"/>
    <property type="match status" value="1"/>
</dbReference>
<keyword evidence="6" id="KW-0997">Cell inner membrane</keyword>
<feature type="transmembrane region" description="Helical" evidence="11">
    <location>
        <begin position="85"/>
        <end position="110"/>
    </location>
</feature>
<dbReference type="InterPro" id="IPR005947">
    <property type="entry name" value="ThiP_ABC_transpt"/>
</dbReference>
<dbReference type="SUPFAM" id="SSF161098">
    <property type="entry name" value="MetI-like"/>
    <property type="match status" value="2"/>
</dbReference>
<dbReference type="GO" id="GO:0005886">
    <property type="term" value="C:plasma membrane"/>
    <property type="evidence" value="ECO:0007669"/>
    <property type="project" value="UniProtKB-SubCell"/>
</dbReference>
<dbReference type="InterPro" id="IPR000515">
    <property type="entry name" value="MetI-like"/>
</dbReference>
<dbReference type="GO" id="GO:0015888">
    <property type="term" value="P:thiamine transport"/>
    <property type="evidence" value="ECO:0007669"/>
    <property type="project" value="InterPro"/>
</dbReference>
<accession>A0A1E5DYV4</accession>
<evidence type="ECO:0000256" key="7">
    <source>
        <dbReference type="ARBA" id="ARBA00022692"/>
    </source>
</evidence>
<evidence type="ECO:0000259" key="12">
    <source>
        <dbReference type="PROSITE" id="PS50928"/>
    </source>
</evidence>
<evidence type="ECO:0000256" key="9">
    <source>
        <dbReference type="ARBA" id="ARBA00022989"/>
    </source>
</evidence>
<evidence type="ECO:0000256" key="8">
    <source>
        <dbReference type="ARBA" id="ARBA00022737"/>
    </source>
</evidence>
<dbReference type="Gene3D" id="1.10.3720.10">
    <property type="entry name" value="MetI-like"/>
    <property type="match status" value="2"/>
</dbReference>
<gene>
    <name evidence="13" type="primary">thiP</name>
    <name evidence="13" type="ORF">A1QC_13000</name>
</gene>
<feature type="transmembrane region" description="Helical" evidence="11">
    <location>
        <begin position="457"/>
        <end position="479"/>
    </location>
</feature>
<evidence type="ECO:0000256" key="3">
    <source>
        <dbReference type="ARBA" id="ARBA00016947"/>
    </source>
</evidence>
<dbReference type="CDD" id="cd06261">
    <property type="entry name" value="TM_PBP2"/>
    <property type="match status" value="2"/>
</dbReference>
<keyword evidence="8" id="KW-0677">Repeat</keyword>
<feature type="domain" description="ABC transmembrane type-1" evidence="12">
    <location>
        <begin position="50"/>
        <end position="257"/>
    </location>
</feature>